<sequence length="47" mass="5380">MAIDPVCKMDVDEMTAKFKTAYKGDTYYFCAPGCKKAFEENPEEYIS</sequence>
<dbReference type="EMBL" id="PQXF01000051">
    <property type="protein sequence ID" value="PXF57735.1"/>
    <property type="molecule type" value="Genomic_DNA"/>
</dbReference>
<reference evidence="1" key="1">
    <citation type="submission" date="2018-01" db="EMBL/GenBank/DDBJ databases">
        <authorList>
            <person name="Krukenberg V."/>
        </authorList>
    </citation>
    <scope>NUCLEOTIDE SEQUENCE</scope>
    <source>
        <strain evidence="1">E20ANME2</strain>
    </source>
</reference>
<evidence type="ECO:0000313" key="1">
    <source>
        <dbReference type="EMBL" id="PXF57735.1"/>
    </source>
</evidence>
<organism evidence="1 2">
    <name type="scientific">Candidatus Methanogaster sp</name>
    <dbReference type="NCBI Taxonomy" id="3386292"/>
    <lineage>
        <taxon>Archaea</taxon>
        <taxon>Methanobacteriati</taxon>
        <taxon>Methanobacteriota</taxon>
        <taxon>Stenosarchaea group</taxon>
        <taxon>Methanomicrobia</taxon>
        <taxon>Methanosarcinales</taxon>
        <taxon>ANME-2 cluster</taxon>
        <taxon>Candidatus Methanogasteraceae</taxon>
        <taxon>Candidatus Methanogaster</taxon>
    </lineage>
</organism>
<accession>A0AC61KZ54</accession>
<dbReference type="Proteomes" id="UP000248329">
    <property type="component" value="Unassembled WGS sequence"/>
</dbReference>
<proteinExistence type="predicted"/>
<protein>
    <submittedName>
        <fullName evidence="1">YHS domain-containing protein</fullName>
    </submittedName>
</protein>
<gene>
    <name evidence="1" type="ORF">C4B59_14665</name>
</gene>
<evidence type="ECO:0000313" key="2">
    <source>
        <dbReference type="Proteomes" id="UP000248329"/>
    </source>
</evidence>
<comment type="caution">
    <text evidence="1">The sequence shown here is derived from an EMBL/GenBank/DDBJ whole genome shotgun (WGS) entry which is preliminary data.</text>
</comment>
<name>A0AC61KZ54_9EURY</name>